<evidence type="ECO:0000313" key="5">
    <source>
        <dbReference type="Proteomes" id="UP000572268"/>
    </source>
</evidence>
<protein>
    <submittedName>
        <fullName evidence="2">Uncharacterized protein</fullName>
    </submittedName>
</protein>
<dbReference type="PROSITE" id="PS50096">
    <property type="entry name" value="IQ"/>
    <property type="match status" value="1"/>
</dbReference>
<dbReference type="EMBL" id="JABANN010000095">
    <property type="protein sequence ID" value="KAF4671804.1"/>
    <property type="molecule type" value="Genomic_DNA"/>
</dbReference>
<evidence type="ECO:0000256" key="1">
    <source>
        <dbReference type="SAM" id="MobiDB-lite"/>
    </source>
</evidence>
<dbReference type="Proteomes" id="UP000570595">
    <property type="component" value="Unassembled WGS sequence"/>
</dbReference>
<dbReference type="OrthoDB" id="10412298at2759"/>
<dbReference type="EMBL" id="JABAHT010000095">
    <property type="protein sequence ID" value="KAF4665395.1"/>
    <property type="molecule type" value="Genomic_DNA"/>
</dbReference>
<proteinExistence type="predicted"/>
<name>A0A7J6M1N2_PEROL</name>
<dbReference type="AlphaFoldDB" id="A0A7J6M1N2"/>
<evidence type="ECO:0000313" key="2">
    <source>
        <dbReference type="EMBL" id="KAF4665395.1"/>
    </source>
</evidence>
<comment type="caution">
    <text evidence="2">The sequence shown here is derived from an EMBL/GenBank/DDBJ whole genome shotgun (WGS) entry which is preliminary data.</text>
</comment>
<organism evidence="2 4">
    <name type="scientific">Perkinsus olseni</name>
    <name type="common">Perkinsus atlanticus</name>
    <dbReference type="NCBI Taxonomy" id="32597"/>
    <lineage>
        <taxon>Eukaryota</taxon>
        <taxon>Sar</taxon>
        <taxon>Alveolata</taxon>
        <taxon>Perkinsozoa</taxon>
        <taxon>Perkinsea</taxon>
        <taxon>Perkinsida</taxon>
        <taxon>Perkinsidae</taxon>
        <taxon>Perkinsus</taxon>
    </lineage>
</organism>
<reference evidence="4 5" key="1">
    <citation type="submission" date="2020-04" db="EMBL/GenBank/DDBJ databases">
        <title>Perkinsus olseni comparative genomics.</title>
        <authorList>
            <person name="Bogema D.R."/>
        </authorList>
    </citation>
    <scope>NUCLEOTIDE SEQUENCE [LARGE SCALE GENOMIC DNA]</scope>
    <source>
        <strain evidence="2">ATCC PRA-179</strain>
        <strain evidence="3">ATCC PRA-31</strain>
    </source>
</reference>
<feature type="region of interest" description="Disordered" evidence="1">
    <location>
        <begin position="1"/>
        <end position="27"/>
    </location>
</feature>
<sequence length="745" mass="83106">MFRRGSSPRSPKAATPRERPKSCPGRIASHQPLAIDLLPENIRPTPELEVDADTRLPAELRRGPLFHKIREGDWEGVYEMGRTAVQVTCRSHLARERFDAVSKAMGREQDDDGDTQELEPLMIDLMGILGCAMARLRSVRRAGLVFRWSLGWMREKRGRSEAPCKRELATLFNLAVCSLKLGSYEAAFAAADEAVKGFIESREGNDDGKPPPLQLIIIRLTAARKVLPVFTEPTEPQKKGCKLGLKRKLSDCADRDLLTHETQMWADFAWARDRVELLRLEAALAEETLMNPRRSQLRELPGRSISMVRRRVKAEGGGDRQRFQETAVPPTDKVRLAVSRHTATSLLHENSGAAELRVVADSLVRYGGPTPLGALGVSREVLERHMAQCEVRVSYPGLPLTVAGSPICVVIVLHGRVGRYCFSGARDVNSTKCGFAELCDDATVSYEKVGTVRAGEWILLDSPLKPTSADVYVAEGRQHVEIAVIPKWVFSRLLHEVSGNLKFSPATEFSTFLLDCAALFSKPSLARLFTEVGGYKVESLFHKKQYRLRDVVFEPCKGERPPGLIVVMKGKLKLTVVGDDRLEVGMARFGKEMVLDKADALGLDVPNPLETALRHDIVRALGLSSEKYLTEKRLNWWTTLVPGDVLCLEALVGGWGVSHICSCEVVSLTCELLIIPPRDLTDADHELRMRPLVEALTMERDEARAHLLERIRGDSLWRRKKAAIAKSVRAREKAVLPRHMVRNFV</sequence>
<accession>A0A7J6M1N2</accession>
<dbReference type="Proteomes" id="UP000572268">
    <property type="component" value="Unassembled WGS sequence"/>
</dbReference>
<evidence type="ECO:0000313" key="4">
    <source>
        <dbReference type="Proteomes" id="UP000570595"/>
    </source>
</evidence>
<gene>
    <name evidence="3" type="ORF">FOL46_009888</name>
    <name evidence="2" type="ORF">FOZ61_010946</name>
</gene>
<evidence type="ECO:0000313" key="3">
    <source>
        <dbReference type="EMBL" id="KAF4671804.1"/>
    </source>
</evidence>